<dbReference type="Gene3D" id="3.90.550.10">
    <property type="entry name" value="Spore Coat Polysaccharide Biosynthesis Protein SpsA, Chain A"/>
    <property type="match status" value="1"/>
</dbReference>
<dbReference type="AlphaFoldDB" id="A0A6J7D7S8"/>
<evidence type="ECO:0000313" key="8">
    <source>
        <dbReference type="EMBL" id="CAB4866271.1"/>
    </source>
</evidence>
<evidence type="ECO:0000256" key="2">
    <source>
        <dbReference type="ARBA" id="ARBA00022695"/>
    </source>
</evidence>
<name>A0A6J7D7S8_9ZZZZ</name>
<proteinExistence type="predicted"/>
<accession>A0A6J7D7S8</accession>
<evidence type="ECO:0000256" key="3">
    <source>
        <dbReference type="ARBA" id="ARBA00022741"/>
    </source>
</evidence>
<evidence type="ECO:0000313" key="6">
    <source>
        <dbReference type="EMBL" id="CAB4774793.1"/>
    </source>
</evidence>
<evidence type="ECO:0000313" key="5">
    <source>
        <dbReference type="EMBL" id="CAB4662875.1"/>
    </source>
</evidence>
<dbReference type="GO" id="GO:0043814">
    <property type="term" value="F:phospholactate guanylyltransferase activity"/>
    <property type="evidence" value="ECO:0007669"/>
    <property type="project" value="InterPro"/>
</dbReference>
<evidence type="ECO:0000313" key="10">
    <source>
        <dbReference type="EMBL" id="CAB5003380.1"/>
    </source>
</evidence>
<keyword evidence="4" id="KW-0342">GTP-binding</keyword>
<reference evidence="8" key="1">
    <citation type="submission" date="2020-05" db="EMBL/GenBank/DDBJ databases">
        <authorList>
            <person name="Chiriac C."/>
            <person name="Salcher M."/>
            <person name="Ghai R."/>
            <person name="Kavagutti S V."/>
        </authorList>
    </citation>
    <scope>NUCLEOTIDE SEQUENCE</scope>
</reference>
<sequence>MHPATTDADILPSIPTGIVIPIRAFTDGMARLSSVLSPNQRADLGRDLAGRVIDAASNFKYVVVTSAPEVIEWCEEIGHPWIVDPGSLNASANSGREWCISQGLERVIIAHADLPGATKDAFEQVARCEAAENQRNACVIVACHRNDGTPVMGIPVDAEFGFAYGPGSFQLHLEVARNCGLEIQVLTIPELAYDIDMPEDLSALGYSVSSVSDRDNSEETP</sequence>
<evidence type="ECO:0000313" key="9">
    <source>
        <dbReference type="EMBL" id="CAB4988618.1"/>
    </source>
</evidence>
<evidence type="ECO:0000256" key="4">
    <source>
        <dbReference type="ARBA" id="ARBA00023134"/>
    </source>
</evidence>
<keyword evidence="1" id="KW-0808">Transferase</keyword>
<dbReference type="PANTHER" id="PTHR40392">
    <property type="entry name" value="2-PHOSPHO-L-LACTATE GUANYLYLTRANSFERASE"/>
    <property type="match status" value="1"/>
</dbReference>
<dbReference type="EMBL" id="CAEZZU010000048">
    <property type="protein sequence ID" value="CAB4774793.1"/>
    <property type="molecule type" value="Genomic_DNA"/>
</dbReference>
<protein>
    <submittedName>
        <fullName evidence="8">Unannotated protein</fullName>
    </submittedName>
</protein>
<dbReference type="EMBL" id="CAEZWM010000139">
    <property type="protein sequence ID" value="CAB4662875.1"/>
    <property type="molecule type" value="Genomic_DNA"/>
</dbReference>
<keyword evidence="3" id="KW-0547">Nucleotide-binding</keyword>
<dbReference type="NCBIfam" id="TIGR03552">
    <property type="entry name" value="F420_cofC"/>
    <property type="match status" value="1"/>
</dbReference>
<gene>
    <name evidence="5" type="ORF">UFOPK2242_01076</name>
    <name evidence="6" type="ORF">UFOPK2925_00472</name>
    <name evidence="7" type="ORF">UFOPK2996_00459</name>
    <name evidence="8" type="ORF">UFOPK3317_00668</name>
    <name evidence="9" type="ORF">UFOPK3974_00807</name>
    <name evidence="10" type="ORF">UFOPK4071_00280</name>
</gene>
<dbReference type="Pfam" id="PF01983">
    <property type="entry name" value="CofC"/>
    <property type="match status" value="1"/>
</dbReference>
<dbReference type="PANTHER" id="PTHR40392:SF1">
    <property type="entry name" value="2-PHOSPHO-L-LACTATE GUANYLYLTRANSFERASE"/>
    <property type="match status" value="1"/>
</dbReference>
<dbReference type="EMBL" id="CAFBLK010000095">
    <property type="protein sequence ID" value="CAB4866271.1"/>
    <property type="molecule type" value="Genomic_DNA"/>
</dbReference>
<organism evidence="8">
    <name type="scientific">freshwater metagenome</name>
    <dbReference type="NCBI Taxonomy" id="449393"/>
    <lineage>
        <taxon>unclassified sequences</taxon>
        <taxon>metagenomes</taxon>
        <taxon>ecological metagenomes</taxon>
    </lineage>
</organism>
<evidence type="ECO:0000313" key="7">
    <source>
        <dbReference type="EMBL" id="CAB4791059.1"/>
    </source>
</evidence>
<dbReference type="InterPro" id="IPR029044">
    <property type="entry name" value="Nucleotide-diphossugar_trans"/>
</dbReference>
<dbReference type="EMBL" id="CAFBOR010000103">
    <property type="protein sequence ID" value="CAB4988618.1"/>
    <property type="molecule type" value="Genomic_DNA"/>
</dbReference>
<keyword evidence="2" id="KW-0548">Nucleotidyltransferase</keyword>
<dbReference type="SUPFAM" id="SSF53448">
    <property type="entry name" value="Nucleotide-diphospho-sugar transferases"/>
    <property type="match status" value="1"/>
</dbReference>
<dbReference type="EMBL" id="CAFBPF010000019">
    <property type="protein sequence ID" value="CAB5003380.1"/>
    <property type="molecule type" value="Genomic_DNA"/>
</dbReference>
<dbReference type="GO" id="GO:0005525">
    <property type="term" value="F:GTP binding"/>
    <property type="evidence" value="ECO:0007669"/>
    <property type="project" value="UniProtKB-KW"/>
</dbReference>
<evidence type="ECO:0000256" key="1">
    <source>
        <dbReference type="ARBA" id="ARBA00022679"/>
    </source>
</evidence>
<dbReference type="EMBL" id="CAFAAH010000041">
    <property type="protein sequence ID" value="CAB4791059.1"/>
    <property type="molecule type" value="Genomic_DNA"/>
</dbReference>
<dbReference type="InterPro" id="IPR002835">
    <property type="entry name" value="CofC"/>
</dbReference>